<evidence type="ECO:0000313" key="3">
    <source>
        <dbReference type="Proteomes" id="UP000886814"/>
    </source>
</evidence>
<dbReference type="PANTHER" id="PTHR47099">
    <property type="entry name" value="METHYLCOBAMIDE:COM METHYLTRANSFERASE MTBA"/>
    <property type="match status" value="1"/>
</dbReference>
<dbReference type="InterPro" id="IPR000257">
    <property type="entry name" value="Uroporphyrinogen_deCOase"/>
</dbReference>
<dbReference type="Gene3D" id="3.20.20.210">
    <property type="match status" value="1"/>
</dbReference>
<dbReference type="SUPFAM" id="SSF51726">
    <property type="entry name" value="UROD/MetE-like"/>
    <property type="match status" value="1"/>
</dbReference>
<name>A0A9D1PA48_9FIRM</name>
<dbReference type="InterPro" id="IPR052024">
    <property type="entry name" value="Methanogen_methyltrans"/>
</dbReference>
<protein>
    <submittedName>
        <fullName evidence="2">Uroporphyrinogen decarboxylase (URO-D)</fullName>
    </submittedName>
</protein>
<accession>A0A9D1PA48</accession>
<dbReference type="GO" id="GO:0004853">
    <property type="term" value="F:uroporphyrinogen decarboxylase activity"/>
    <property type="evidence" value="ECO:0007669"/>
    <property type="project" value="InterPro"/>
</dbReference>
<gene>
    <name evidence="2" type="ORF">H9747_00425</name>
</gene>
<sequence length="335" mass="38554">MLTPKQNLLETLKKDGKPECLCNSLTMFRTIPGDPCFKLLRGNRVRGTNSYDQWGTYIMFPEDAPAAVPYVTEENQVIKDITEWKKYVKVPDLAGKCAEGWEEALEAKSKIDQDKYLTMVVMGTGIFEQLHMLMTFEDTLVNFLLEPEAMHELIDVICEYRLTYMRLIVEHLHPDCIMSHDDWGSRTSMFMSPEVWREFFKEPYRKLYDYLHSQGVIVMHHGDSFMEPIVEDMAEIGVDIWQGVLNTNNIPAISEKIGDRMLLMGGVDSVIDREDATEEEIRKETRRACEAYGNLKGYWPGITYGGPGTIYPHVEPIVIDEINKYNMEHFGVAIS</sequence>
<evidence type="ECO:0000313" key="2">
    <source>
        <dbReference type="EMBL" id="HIV37459.1"/>
    </source>
</evidence>
<evidence type="ECO:0000259" key="1">
    <source>
        <dbReference type="Pfam" id="PF01208"/>
    </source>
</evidence>
<dbReference type="EMBL" id="DXIQ01000003">
    <property type="protein sequence ID" value="HIV37459.1"/>
    <property type="molecule type" value="Genomic_DNA"/>
</dbReference>
<dbReference type="InterPro" id="IPR038071">
    <property type="entry name" value="UROD/MetE-like_sf"/>
</dbReference>
<dbReference type="AlphaFoldDB" id="A0A9D1PA48"/>
<organism evidence="2 3">
    <name type="scientific">Candidatus Blautia stercorigallinarum</name>
    <dbReference type="NCBI Taxonomy" id="2838501"/>
    <lineage>
        <taxon>Bacteria</taxon>
        <taxon>Bacillati</taxon>
        <taxon>Bacillota</taxon>
        <taxon>Clostridia</taxon>
        <taxon>Lachnospirales</taxon>
        <taxon>Lachnospiraceae</taxon>
        <taxon>Blautia</taxon>
    </lineage>
</organism>
<reference evidence="2" key="1">
    <citation type="journal article" date="2021" name="PeerJ">
        <title>Extensive microbial diversity within the chicken gut microbiome revealed by metagenomics and culture.</title>
        <authorList>
            <person name="Gilroy R."/>
            <person name="Ravi A."/>
            <person name="Getino M."/>
            <person name="Pursley I."/>
            <person name="Horton D.L."/>
            <person name="Alikhan N.F."/>
            <person name="Baker D."/>
            <person name="Gharbi K."/>
            <person name="Hall N."/>
            <person name="Watson M."/>
            <person name="Adriaenssens E.M."/>
            <person name="Foster-Nyarko E."/>
            <person name="Jarju S."/>
            <person name="Secka A."/>
            <person name="Antonio M."/>
            <person name="Oren A."/>
            <person name="Chaudhuri R.R."/>
            <person name="La Ragione R."/>
            <person name="Hildebrand F."/>
            <person name="Pallen M.J."/>
        </authorList>
    </citation>
    <scope>NUCLEOTIDE SEQUENCE</scope>
    <source>
        <strain evidence="2">CHK195-9823</strain>
    </source>
</reference>
<comment type="caution">
    <text evidence="2">The sequence shown here is derived from an EMBL/GenBank/DDBJ whole genome shotgun (WGS) entry which is preliminary data.</text>
</comment>
<dbReference type="PANTHER" id="PTHR47099:SF1">
    <property type="entry name" value="METHYLCOBAMIDE:COM METHYLTRANSFERASE MTBA"/>
    <property type="match status" value="1"/>
</dbReference>
<reference evidence="2" key="2">
    <citation type="submission" date="2021-04" db="EMBL/GenBank/DDBJ databases">
        <authorList>
            <person name="Gilroy R."/>
        </authorList>
    </citation>
    <scope>NUCLEOTIDE SEQUENCE</scope>
    <source>
        <strain evidence="2">CHK195-9823</strain>
    </source>
</reference>
<dbReference type="Proteomes" id="UP000886814">
    <property type="component" value="Unassembled WGS sequence"/>
</dbReference>
<proteinExistence type="predicted"/>
<feature type="domain" description="Uroporphyrinogen decarboxylase (URO-D)" evidence="1">
    <location>
        <begin position="68"/>
        <end position="298"/>
    </location>
</feature>
<dbReference type="Pfam" id="PF01208">
    <property type="entry name" value="URO-D"/>
    <property type="match status" value="1"/>
</dbReference>
<dbReference type="GO" id="GO:0006779">
    <property type="term" value="P:porphyrin-containing compound biosynthetic process"/>
    <property type="evidence" value="ECO:0007669"/>
    <property type="project" value="InterPro"/>
</dbReference>